<name>A0ABW0IMH8_9HYPH</name>
<evidence type="ECO:0000313" key="3">
    <source>
        <dbReference type="EMBL" id="MFC5418430.1"/>
    </source>
</evidence>
<protein>
    <submittedName>
        <fullName evidence="3">Uncharacterized protein</fullName>
    </submittedName>
</protein>
<comment type="caution">
    <text evidence="3">The sequence shown here is derived from an EMBL/GenBank/DDBJ whole genome shotgun (WGS) entry which is preliminary data.</text>
</comment>
<dbReference type="RefSeq" id="WP_377795650.1">
    <property type="nucleotide sequence ID" value="NZ_JBHSLW010000005.1"/>
</dbReference>
<reference evidence="4" key="1">
    <citation type="journal article" date="2019" name="Int. J. Syst. Evol. Microbiol.">
        <title>The Global Catalogue of Microorganisms (GCM) 10K type strain sequencing project: providing services to taxonomists for standard genome sequencing and annotation.</title>
        <authorList>
            <consortium name="The Broad Institute Genomics Platform"/>
            <consortium name="The Broad Institute Genome Sequencing Center for Infectious Disease"/>
            <person name="Wu L."/>
            <person name="Ma J."/>
        </authorList>
    </citation>
    <scope>NUCLEOTIDE SEQUENCE [LARGE SCALE GENOMIC DNA]</scope>
    <source>
        <strain evidence="4">NCAIM B.01391</strain>
    </source>
</reference>
<keyword evidence="2" id="KW-0472">Membrane</keyword>
<keyword evidence="2" id="KW-0812">Transmembrane</keyword>
<keyword evidence="2" id="KW-1133">Transmembrane helix</keyword>
<dbReference type="Proteomes" id="UP001596053">
    <property type="component" value="Unassembled WGS sequence"/>
</dbReference>
<feature type="transmembrane region" description="Helical" evidence="2">
    <location>
        <begin position="20"/>
        <end position="40"/>
    </location>
</feature>
<proteinExistence type="predicted"/>
<dbReference type="EMBL" id="JBHSLW010000005">
    <property type="protein sequence ID" value="MFC5418430.1"/>
    <property type="molecule type" value="Genomic_DNA"/>
</dbReference>
<sequence>MGMELAATPSRRLGQRLSTADQFGVGAAAIACLLSGLVWLGSARTVPNRETIAEVAPAFVHLAPESGKMLDRYAGEPDETIARPGLLRPASLTMPLALDWGHEAPSPDRMSQAAAQPPSARSRAASAPAQRSTPQPLARVAALPSAPPLDIAPLSQKRPEQPDLWDSTVSIVSMPLDGAVNVGKAAVDNATTATRWAVSAINRLFPSW</sequence>
<feature type="region of interest" description="Disordered" evidence="1">
    <location>
        <begin position="99"/>
        <end position="139"/>
    </location>
</feature>
<evidence type="ECO:0000313" key="4">
    <source>
        <dbReference type="Proteomes" id="UP001596053"/>
    </source>
</evidence>
<keyword evidence="4" id="KW-1185">Reference proteome</keyword>
<evidence type="ECO:0000256" key="2">
    <source>
        <dbReference type="SAM" id="Phobius"/>
    </source>
</evidence>
<feature type="compositionally biased region" description="Low complexity" evidence="1">
    <location>
        <begin position="111"/>
        <end position="132"/>
    </location>
</feature>
<accession>A0ABW0IMH8</accession>
<evidence type="ECO:0000256" key="1">
    <source>
        <dbReference type="SAM" id="MobiDB-lite"/>
    </source>
</evidence>
<organism evidence="3 4">
    <name type="scientific">Bosea eneae</name>
    <dbReference type="NCBI Taxonomy" id="151454"/>
    <lineage>
        <taxon>Bacteria</taxon>
        <taxon>Pseudomonadati</taxon>
        <taxon>Pseudomonadota</taxon>
        <taxon>Alphaproteobacteria</taxon>
        <taxon>Hyphomicrobiales</taxon>
        <taxon>Boseaceae</taxon>
        <taxon>Bosea</taxon>
    </lineage>
</organism>
<gene>
    <name evidence="3" type="ORF">ACFPOB_02515</name>
</gene>